<gene>
    <name evidence="2" type="ORF">WJX72_010158</name>
</gene>
<evidence type="ECO:0000313" key="3">
    <source>
        <dbReference type="Proteomes" id="UP001489004"/>
    </source>
</evidence>
<dbReference type="EMBL" id="JALJOR010000014">
    <property type="protein sequence ID" value="KAK9806317.1"/>
    <property type="molecule type" value="Genomic_DNA"/>
</dbReference>
<sequence length="237" mass="24957">MGCVSFSVAPCGQQLALSSLHSRRTTSRCSRQSVVRCVGIQENAWQHTPIAALRGGLLASLAAAALTLSPLTANAAVRLPPLDNDPNRCDRAFVGNTIGQANAVSDKVLDLRKCNLHGKDLQAVVLSGALLVDADLSNTNMREVVMSKAYAIGANFSGADMSNSVLDRVAFDKTNFKGVKLVNAILTGTTFEGADLSEADFTEALIGNEDAKRLCLNPTLSGESRVQVGCRVGPKAK</sequence>
<protein>
    <recommendedName>
        <fullName evidence="4">Thylakoid lumenal 17.4 kDa protein, chloroplastic</fullName>
    </recommendedName>
</protein>
<dbReference type="SUPFAM" id="SSF141571">
    <property type="entry name" value="Pentapeptide repeat-like"/>
    <property type="match status" value="1"/>
</dbReference>
<reference evidence="2 3" key="1">
    <citation type="journal article" date="2024" name="Nat. Commun.">
        <title>Phylogenomics reveals the evolutionary origins of lichenization in chlorophyte algae.</title>
        <authorList>
            <person name="Puginier C."/>
            <person name="Libourel C."/>
            <person name="Otte J."/>
            <person name="Skaloud P."/>
            <person name="Haon M."/>
            <person name="Grisel S."/>
            <person name="Petersen M."/>
            <person name="Berrin J.G."/>
            <person name="Delaux P.M."/>
            <person name="Dal Grande F."/>
            <person name="Keller J."/>
        </authorList>
    </citation>
    <scope>NUCLEOTIDE SEQUENCE [LARGE SCALE GENOMIC DNA]</scope>
    <source>
        <strain evidence="2 3">SAG 2043</strain>
    </source>
</reference>
<name>A0AAW1PCL1_9CHLO</name>
<evidence type="ECO:0008006" key="4">
    <source>
        <dbReference type="Google" id="ProtNLM"/>
    </source>
</evidence>
<dbReference type="PANTHER" id="PTHR47485:SF1">
    <property type="entry name" value="THYLAKOID LUMENAL 17.4 KDA PROTEIN, CHLOROPLASTIC"/>
    <property type="match status" value="1"/>
</dbReference>
<evidence type="ECO:0000313" key="2">
    <source>
        <dbReference type="EMBL" id="KAK9806317.1"/>
    </source>
</evidence>
<dbReference type="Pfam" id="PF00805">
    <property type="entry name" value="Pentapeptide"/>
    <property type="match status" value="2"/>
</dbReference>
<evidence type="ECO:0000256" key="1">
    <source>
        <dbReference type="ARBA" id="ARBA00022737"/>
    </source>
</evidence>
<accession>A0AAW1PCL1</accession>
<dbReference type="InterPro" id="IPR001646">
    <property type="entry name" value="5peptide_repeat"/>
</dbReference>
<dbReference type="Gene3D" id="2.160.20.80">
    <property type="entry name" value="E3 ubiquitin-protein ligase SopA"/>
    <property type="match status" value="1"/>
</dbReference>
<proteinExistence type="predicted"/>
<dbReference type="Proteomes" id="UP001489004">
    <property type="component" value="Unassembled WGS sequence"/>
</dbReference>
<dbReference type="PANTHER" id="PTHR47485">
    <property type="entry name" value="THYLAKOID LUMENAL 17.4 KDA PROTEIN, CHLOROPLASTIC"/>
    <property type="match status" value="1"/>
</dbReference>
<organism evidence="2 3">
    <name type="scientific">[Myrmecia] bisecta</name>
    <dbReference type="NCBI Taxonomy" id="41462"/>
    <lineage>
        <taxon>Eukaryota</taxon>
        <taxon>Viridiplantae</taxon>
        <taxon>Chlorophyta</taxon>
        <taxon>core chlorophytes</taxon>
        <taxon>Trebouxiophyceae</taxon>
        <taxon>Trebouxiales</taxon>
        <taxon>Trebouxiaceae</taxon>
        <taxon>Myrmecia</taxon>
    </lineage>
</organism>
<dbReference type="AlphaFoldDB" id="A0AAW1PCL1"/>
<keyword evidence="3" id="KW-1185">Reference proteome</keyword>
<comment type="caution">
    <text evidence="2">The sequence shown here is derived from an EMBL/GenBank/DDBJ whole genome shotgun (WGS) entry which is preliminary data.</text>
</comment>
<keyword evidence="1" id="KW-0677">Repeat</keyword>